<name>A0A7K0K448_9ACTO</name>
<proteinExistence type="predicted"/>
<dbReference type="EMBL" id="VUMY01000009">
    <property type="protein sequence ID" value="MST49830.1"/>
    <property type="molecule type" value="Genomic_DNA"/>
</dbReference>
<sequence>MGRTLNLLKVADVTHREIGEAYVEHLSDFEDGVLAAAAKAANCDYIITRNTRDFKGSSVQAITPKNFLKKHFPRQ</sequence>
<keyword evidence="7" id="KW-1185">Reference proteome</keyword>
<evidence type="ECO:0000256" key="3">
    <source>
        <dbReference type="ARBA" id="ARBA00022801"/>
    </source>
</evidence>
<dbReference type="AlphaFoldDB" id="A0A7K0K448"/>
<dbReference type="GO" id="GO:0046872">
    <property type="term" value="F:metal ion binding"/>
    <property type="evidence" value="ECO:0007669"/>
    <property type="project" value="UniProtKB-KW"/>
</dbReference>
<keyword evidence="2" id="KW-0479">Metal-binding</keyword>
<keyword evidence="4" id="KW-0460">Magnesium</keyword>
<feature type="domain" description="PIN" evidence="5">
    <location>
        <begin position="4"/>
        <end position="52"/>
    </location>
</feature>
<dbReference type="InterPro" id="IPR002716">
    <property type="entry name" value="PIN_dom"/>
</dbReference>
<evidence type="ECO:0000256" key="1">
    <source>
        <dbReference type="ARBA" id="ARBA00022722"/>
    </source>
</evidence>
<reference evidence="6 7" key="1">
    <citation type="submission" date="2019-08" db="EMBL/GenBank/DDBJ databases">
        <title>In-depth cultivation of the pig gut microbiome towards novel bacterial diversity and tailored functional studies.</title>
        <authorList>
            <person name="Wylensek D."/>
            <person name="Hitch T.C.A."/>
            <person name="Clavel T."/>
        </authorList>
    </citation>
    <scope>NUCLEOTIDE SEQUENCE [LARGE SCALE GENOMIC DNA]</scope>
    <source>
        <strain evidence="6 7">RF-GAM-744-WT-7</strain>
    </source>
</reference>
<evidence type="ECO:0000313" key="7">
    <source>
        <dbReference type="Proteomes" id="UP000442535"/>
    </source>
</evidence>
<dbReference type="SUPFAM" id="SSF88723">
    <property type="entry name" value="PIN domain-like"/>
    <property type="match status" value="1"/>
</dbReference>
<dbReference type="Proteomes" id="UP000442535">
    <property type="component" value="Unassembled WGS sequence"/>
</dbReference>
<evidence type="ECO:0000256" key="2">
    <source>
        <dbReference type="ARBA" id="ARBA00022723"/>
    </source>
</evidence>
<gene>
    <name evidence="6" type="ORF">FYJ63_06225</name>
</gene>
<keyword evidence="3" id="KW-0378">Hydrolase</keyword>
<evidence type="ECO:0000259" key="5">
    <source>
        <dbReference type="Pfam" id="PF13470"/>
    </source>
</evidence>
<dbReference type="GO" id="GO:0016787">
    <property type="term" value="F:hydrolase activity"/>
    <property type="evidence" value="ECO:0007669"/>
    <property type="project" value="UniProtKB-KW"/>
</dbReference>
<dbReference type="InterPro" id="IPR029060">
    <property type="entry name" value="PIN-like_dom_sf"/>
</dbReference>
<organism evidence="6 7">
    <name type="scientific">Mobiluncus porci</name>
    <dbReference type="NCBI Taxonomy" id="2652278"/>
    <lineage>
        <taxon>Bacteria</taxon>
        <taxon>Bacillati</taxon>
        <taxon>Actinomycetota</taxon>
        <taxon>Actinomycetes</taxon>
        <taxon>Actinomycetales</taxon>
        <taxon>Actinomycetaceae</taxon>
        <taxon>Mobiluncus</taxon>
    </lineage>
</organism>
<accession>A0A7K0K448</accession>
<dbReference type="GO" id="GO:0004518">
    <property type="term" value="F:nuclease activity"/>
    <property type="evidence" value="ECO:0007669"/>
    <property type="project" value="UniProtKB-KW"/>
</dbReference>
<evidence type="ECO:0000256" key="4">
    <source>
        <dbReference type="ARBA" id="ARBA00022842"/>
    </source>
</evidence>
<keyword evidence="1" id="KW-0540">Nuclease</keyword>
<dbReference type="Pfam" id="PF13470">
    <property type="entry name" value="PIN_3"/>
    <property type="match status" value="1"/>
</dbReference>
<evidence type="ECO:0000313" key="6">
    <source>
        <dbReference type="EMBL" id="MST49830.1"/>
    </source>
</evidence>
<comment type="caution">
    <text evidence="6">The sequence shown here is derived from an EMBL/GenBank/DDBJ whole genome shotgun (WGS) entry which is preliminary data.</text>
</comment>
<protein>
    <recommendedName>
        <fullName evidence="5">PIN domain-containing protein</fullName>
    </recommendedName>
</protein>